<name>A0A5M9JA04_MONFR</name>
<evidence type="ECO:0000313" key="2">
    <source>
        <dbReference type="Proteomes" id="UP000322873"/>
    </source>
</evidence>
<reference evidence="1 2" key="1">
    <citation type="submission" date="2019-06" db="EMBL/GenBank/DDBJ databases">
        <title>Genome Sequence of the Brown Rot Fungal Pathogen Monilinia fructicola.</title>
        <authorList>
            <person name="De Miccolis Angelini R.M."/>
            <person name="Landi L."/>
            <person name="Abate D."/>
            <person name="Pollastro S."/>
            <person name="Romanazzi G."/>
            <person name="Faretra F."/>
        </authorList>
    </citation>
    <scope>NUCLEOTIDE SEQUENCE [LARGE SCALE GENOMIC DNA]</scope>
    <source>
        <strain evidence="1 2">Mfrc123</strain>
    </source>
</reference>
<protein>
    <submittedName>
        <fullName evidence="1">Uncharacterized protein</fullName>
    </submittedName>
</protein>
<accession>A0A5M9JA04</accession>
<organism evidence="1 2">
    <name type="scientific">Monilinia fructicola</name>
    <name type="common">Brown rot fungus</name>
    <name type="synonym">Ciboria fructicola</name>
    <dbReference type="NCBI Taxonomy" id="38448"/>
    <lineage>
        <taxon>Eukaryota</taxon>
        <taxon>Fungi</taxon>
        <taxon>Dikarya</taxon>
        <taxon>Ascomycota</taxon>
        <taxon>Pezizomycotina</taxon>
        <taxon>Leotiomycetes</taxon>
        <taxon>Helotiales</taxon>
        <taxon>Sclerotiniaceae</taxon>
        <taxon>Monilinia</taxon>
    </lineage>
</organism>
<evidence type="ECO:0000313" key="1">
    <source>
        <dbReference type="EMBL" id="KAA8564692.1"/>
    </source>
</evidence>
<gene>
    <name evidence="1" type="ORF">EYC84_011594</name>
</gene>
<dbReference type="Proteomes" id="UP000322873">
    <property type="component" value="Unassembled WGS sequence"/>
</dbReference>
<comment type="caution">
    <text evidence="1">The sequence shown here is derived from an EMBL/GenBank/DDBJ whole genome shotgun (WGS) entry which is preliminary data.</text>
</comment>
<proteinExistence type="predicted"/>
<dbReference type="AlphaFoldDB" id="A0A5M9JA04"/>
<dbReference type="EMBL" id="VICG01000015">
    <property type="protein sequence ID" value="KAA8564692.1"/>
    <property type="molecule type" value="Genomic_DNA"/>
</dbReference>
<keyword evidence="2" id="KW-1185">Reference proteome</keyword>
<sequence length="83" mass="9259">MPLNRKSPPISTIETKASYYQKFPTILPPSSSSKRKQKGCTVKCRVSQVLQTRHQNKVGKMENIEACCLSGSLAQLIPRKIKA</sequence>